<dbReference type="PROSITE" id="PS50869">
    <property type="entry name" value="BRICHOS"/>
    <property type="match status" value="1"/>
</dbReference>
<dbReference type="PANTHER" id="PTHR10962">
    <property type="entry name" value="INTEGRAL TRANSMEMBRANE PROTEIN 2"/>
    <property type="match status" value="1"/>
</dbReference>
<dbReference type="GO" id="GO:0042985">
    <property type="term" value="P:negative regulation of amyloid precursor protein biosynthetic process"/>
    <property type="evidence" value="ECO:0007669"/>
    <property type="project" value="TreeGrafter"/>
</dbReference>
<gene>
    <name evidence="11" type="ORF">OSB1V03_LOCUS12993</name>
</gene>
<feature type="transmembrane region" description="Helical" evidence="9">
    <location>
        <begin position="54"/>
        <end position="78"/>
    </location>
</feature>
<evidence type="ECO:0000256" key="3">
    <source>
        <dbReference type="ARBA" id="ARBA00022692"/>
    </source>
</evidence>
<evidence type="ECO:0000256" key="2">
    <source>
        <dbReference type="ARBA" id="ARBA00006794"/>
    </source>
</evidence>
<dbReference type="Pfam" id="PF04089">
    <property type="entry name" value="BRICHOS"/>
    <property type="match status" value="1"/>
</dbReference>
<dbReference type="AlphaFoldDB" id="A0A7R9KZW9"/>
<evidence type="ECO:0000256" key="1">
    <source>
        <dbReference type="ARBA" id="ARBA00004606"/>
    </source>
</evidence>
<keyword evidence="4 9" id="KW-0735">Signal-anchor</keyword>
<proteinExistence type="inferred from homology"/>
<organism evidence="11">
    <name type="scientific">Medioppia subpectinata</name>
    <dbReference type="NCBI Taxonomy" id="1979941"/>
    <lineage>
        <taxon>Eukaryota</taxon>
        <taxon>Metazoa</taxon>
        <taxon>Ecdysozoa</taxon>
        <taxon>Arthropoda</taxon>
        <taxon>Chelicerata</taxon>
        <taxon>Arachnida</taxon>
        <taxon>Acari</taxon>
        <taxon>Acariformes</taxon>
        <taxon>Sarcoptiformes</taxon>
        <taxon>Oribatida</taxon>
        <taxon>Brachypylina</taxon>
        <taxon>Oppioidea</taxon>
        <taxon>Oppiidae</taxon>
        <taxon>Medioppia</taxon>
    </lineage>
</organism>
<evidence type="ECO:0000256" key="6">
    <source>
        <dbReference type="ARBA" id="ARBA00023136"/>
    </source>
</evidence>
<protein>
    <recommendedName>
        <fullName evidence="9">Integral membrane protein 2</fullName>
    </recommendedName>
</protein>
<dbReference type="InterPro" id="IPR007084">
    <property type="entry name" value="BRICHOS_dom"/>
</dbReference>
<accession>A0A7R9KZW9</accession>
<keyword evidence="3 9" id="KW-0812">Transmembrane</keyword>
<feature type="domain" description="BRICHOS" evidence="10">
    <location>
        <begin position="175"/>
        <end position="270"/>
    </location>
</feature>
<dbReference type="GO" id="GO:0005886">
    <property type="term" value="C:plasma membrane"/>
    <property type="evidence" value="ECO:0007669"/>
    <property type="project" value="UniProtKB-UniRule"/>
</dbReference>
<dbReference type="EMBL" id="OC865808">
    <property type="protein sequence ID" value="CAD7632590.1"/>
    <property type="molecule type" value="Genomic_DNA"/>
</dbReference>
<dbReference type="Proteomes" id="UP000759131">
    <property type="component" value="Unassembled WGS sequence"/>
</dbReference>
<reference evidence="11" key="1">
    <citation type="submission" date="2020-11" db="EMBL/GenBank/DDBJ databases">
        <authorList>
            <person name="Tran Van P."/>
        </authorList>
    </citation>
    <scope>NUCLEOTIDE SEQUENCE</scope>
</reference>
<keyword evidence="12" id="KW-1185">Reference proteome</keyword>
<dbReference type="EMBL" id="CAJPIZ010011233">
    <property type="protein sequence ID" value="CAG2113020.1"/>
    <property type="molecule type" value="Genomic_DNA"/>
</dbReference>
<keyword evidence="7" id="KW-1015">Disulfide bond</keyword>
<dbReference type="GO" id="GO:0005794">
    <property type="term" value="C:Golgi apparatus"/>
    <property type="evidence" value="ECO:0007669"/>
    <property type="project" value="TreeGrafter"/>
</dbReference>
<keyword evidence="8" id="KW-0325">Glycoprotein</keyword>
<keyword evidence="5 9" id="KW-1133">Transmembrane helix</keyword>
<evidence type="ECO:0000313" key="12">
    <source>
        <dbReference type="Proteomes" id="UP000759131"/>
    </source>
</evidence>
<evidence type="ECO:0000313" key="11">
    <source>
        <dbReference type="EMBL" id="CAD7632590.1"/>
    </source>
</evidence>
<dbReference type="PANTHER" id="PTHR10962:SF1">
    <property type="entry name" value="INTEGRAL MEMBRANE PROTEIN 2"/>
    <property type="match status" value="1"/>
</dbReference>
<dbReference type="GO" id="GO:0001540">
    <property type="term" value="F:amyloid-beta binding"/>
    <property type="evidence" value="ECO:0007669"/>
    <property type="project" value="TreeGrafter"/>
</dbReference>
<evidence type="ECO:0000256" key="5">
    <source>
        <dbReference type="ARBA" id="ARBA00022989"/>
    </source>
</evidence>
<keyword evidence="6 9" id="KW-0472">Membrane</keyword>
<dbReference type="InterPro" id="IPR040145">
    <property type="entry name" value="ITM2"/>
</dbReference>
<keyword evidence="9" id="KW-1003">Cell membrane</keyword>
<evidence type="ECO:0000256" key="4">
    <source>
        <dbReference type="ARBA" id="ARBA00022968"/>
    </source>
</evidence>
<comment type="similarity">
    <text evidence="2 9">Belongs to the ITM2 family.</text>
</comment>
<evidence type="ECO:0000259" key="10">
    <source>
        <dbReference type="PROSITE" id="PS50869"/>
    </source>
</evidence>
<sequence>MTVLTQALSEKKLQKQNDMKEPLVDPSAPQVDIESGSTVSLASLRSRAQRVNSLTTLCVTLTALLVLTTGIVGGIYLYRQFAQYRLRHFRGWCSIPYVDQSGRYEELHRSLPSEQLLTSQQHDSINLENMINDLAKEMRQSMGEQLEAADSKYFDEEFDIDVEFEQYERIEVPNFSHGRRGRFVHDFAKNMTGIIDVDDGRCFVLPLNRSQVLPPQSLFDLVVKMRTGYYDVDTQIVRDMYRVVTPPISDFKSLGYYIGRECAKLPTYRLERMTSPVFKRSIDQSSEQLVVFSEFAGLGIHEFQIVNLQDAKGIK</sequence>
<dbReference type="OrthoDB" id="9982095at2759"/>
<evidence type="ECO:0000256" key="7">
    <source>
        <dbReference type="ARBA" id="ARBA00023157"/>
    </source>
</evidence>
<name>A0A7R9KZW9_9ACAR</name>
<dbReference type="SMART" id="SM01039">
    <property type="entry name" value="BRICHOS"/>
    <property type="match status" value="1"/>
</dbReference>
<evidence type="ECO:0000256" key="9">
    <source>
        <dbReference type="RuleBase" id="RU367061"/>
    </source>
</evidence>
<comment type="subcellular location">
    <subcellularLocation>
        <location evidence="1 9">Membrane</location>
        <topology evidence="1 9">Single-pass type II membrane protein</topology>
    </subcellularLocation>
</comment>
<dbReference type="GO" id="GO:0070062">
    <property type="term" value="C:extracellular exosome"/>
    <property type="evidence" value="ECO:0007669"/>
    <property type="project" value="TreeGrafter"/>
</dbReference>
<evidence type="ECO:0000256" key="8">
    <source>
        <dbReference type="ARBA" id="ARBA00023180"/>
    </source>
</evidence>